<comment type="caution">
    <text evidence="1">The sequence shown here is derived from an EMBL/GenBank/DDBJ whole genome shotgun (WGS) entry which is preliminary data.</text>
</comment>
<sequence length="72" mass="7956">MNAANLRHNREHFNPFAHLPAAEQAMVNNFMVSSSVGLDRHWVTTGKAMPLPRLLKLSGQLLEHGAAAVARR</sequence>
<reference evidence="1 2" key="1">
    <citation type="submission" date="2019-06" db="EMBL/GenBank/DDBJ databases">
        <title>Draft genome of C. phoceense Strain 272.</title>
        <authorList>
            <person name="Pacheco L.G.C."/>
            <person name="Barberis C.M."/>
            <person name="Almuzara M.N."/>
            <person name="Traglia G.M."/>
            <person name="Santos C.S."/>
            <person name="Rocha D.J.P.G."/>
            <person name="Aguiar E.R.G.R."/>
            <person name="Vay C.A."/>
        </authorList>
    </citation>
    <scope>NUCLEOTIDE SEQUENCE [LARGE SCALE GENOMIC DNA]</scope>
    <source>
        <strain evidence="1 2">272</strain>
    </source>
</reference>
<evidence type="ECO:0000313" key="1">
    <source>
        <dbReference type="EMBL" id="TQE44088.1"/>
    </source>
</evidence>
<gene>
    <name evidence="1" type="ORF">EJK80_02800</name>
</gene>
<name>A0A540R8M1_9CORY</name>
<keyword evidence="2" id="KW-1185">Reference proteome</keyword>
<dbReference type="EMBL" id="VHIR01000003">
    <property type="protein sequence ID" value="TQE44088.1"/>
    <property type="molecule type" value="Genomic_DNA"/>
</dbReference>
<dbReference type="STRING" id="1686286.GCA_900092335_01331"/>
<dbReference type="AlphaFoldDB" id="A0A540R8M1"/>
<evidence type="ECO:0000313" key="2">
    <source>
        <dbReference type="Proteomes" id="UP000318080"/>
    </source>
</evidence>
<dbReference type="Proteomes" id="UP000318080">
    <property type="component" value="Unassembled WGS sequence"/>
</dbReference>
<organism evidence="1 2">
    <name type="scientific">Corynebacterium phoceense</name>
    <dbReference type="NCBI Taxonomy" id="1686286"/>
    <lineage>
        <taxon>Bacteria</taxon>
        <taxon>Bacillati</taxon>
        <taxon>Actinomycetota</taxon>
        <taxon>Actinomycetes</taxon>
        <taxon>Mycobacteriales</taxon>
        <taxon>Corynebacteriaceae</taxon>
        <taxon>Corynebacterium</taxon>
    </lineage>
</organism>
<proteinExistence type="predicted"/>
<accession>A0A540R8M1</accession>
<protein>
    <submittedName>
        <fullName evidence="1">Uncharacterized protein</fullName>
    </submittedName>
</protein>
<dbReference type="RefSeq" id="WP_066510765.1">
    <property type="nucleotide sequence ID" value="NZ_JADPQA010000001.1"/>
</dbReference>